<sequence>MEEKKLILVGNGDSGTDVSRMSRSIYFDAAFDQQHARSASGLIVRGEGGEILVSKSVLHNNIGTLFAAEAHAGLKALQLGRSKGFKDIQILENFYAHAIATEALRKGEGHYLEGAIPITIRRTGGR</sequence>
<feature type="domain" description="RNase H type-1" evidence="1">
    <location>
        <begin position="27"/>
        <end position="90"/>
    </location>
</feature>
<organism evidence="2 3">
    <name type="scientific">Gossypium laxum</name>
    <dbReference type="NCBI Taxonomy" id="34288"/>
    <lineage>
        <taxon>Eukaryota</taxon>
        <taxon>Viridiplantae</taxon>
        <taxon>Streptophyta</taxon>
        <taxon>Embryophyta</taxon>
        <taxon>Tracheophyta</taxon>
        <taxon>Spermatophyta</taxon>
        <taxon>Magnoliopsida</taxon>
        <taxon>eudicotyledons</taxon>
        <taxon>Gunneridae</taxon>
        <taxon>Pentapetalae</taxon>
        <taxon>rosids</taxon>
        <taxon>malvids</taxon>
        <taxon>Malvales</taxon>
        <taxon>Malvaceae</taxon>
        <taxon>Malvoideae</taxon>
        <taxon>Gossypium</taxon>
    </lineage>
</organism>
<dbReference type="Proteomes" id="UP000593574">
    <property type="component" value="Unassembled WGS sequence"/>
</dbReference>
<dbReference type="GO" id="GO:0003676">
    <property type="term" value="F:nucleic acid binding"/>
    <property type="evidence" value="ECO:0007669"/>
    <property type="project" value="InterPro"/>
</dbReference>
<dbReference type="Pfam" id="PF13456">
    <property type="entry name" value="RVT_3"/>
    <property type="match status" value="1"/>
</dbReference>
<keyword evidence="3" id="KW-1185">Reference proteome</keyword>
<dbReference type="GO" id="GO:0004523">
    <property type="term" value="F:RNA-DNA hybrid ribonuclease activity"/>
    <property type="evidence" value="ECO:0007669"/>
    <property type="project" value="InterPro"/>
</dbReference>
<dbReference type="InterPro" id="IPR002156">
    <property type="entry name" value="RNaseH_domain"/>
</dbReference>
<dbReference type="EMBL" id="JABEZV010436281">
    <property type="protein sequence ID" value="MBA0729259.1"/>
    <property type="molecule type" value="Genomic_DNA"/>
</dbReference>
<feature type="non-terminal residue" evidence="2">
    <location>
        <position position="1"/>
    </location>
</feature>
<evidence type="ECO:0000313" key="3">
    <source>
        <dbReference type="Proteomes" id="UP000593574"/>
    </source>
</evidence>
<name>A0A7J9B0M1_9ROSI</name>
<evidence type="ECO:0000259" key="1">
    <source>
        <dbReference type="Pfam" id="PF13456"/>
    </source>
</evidence>
<protein>
    <recommendedName>
        <fullName evidence="1">RNase H type-1 domain-containing protein</fullName>
    </recommendedName>
</protein>
<comment type="caution">
    <text evidence="2">The sequence shown here is derived from an EMBL/GenBank/DDBJ whole genome shotgun (WGS) entry which is preliminary data.</text>
</comment>
<proteinExistence type="predicted"/>
<gene>
    <name evidence="2" type="ORF">Golax_022670</name>
</gene>
<reference evidence="2 3" key="1">
    <citation type="journal article" date="2019" name="Genome Biol. Evol.">
        <title>Insights into the evolution of the New World diploid cottons (Gossypium, subgenus Houzingenia) based on genome sequencing.</title>
        <authorList>
            <person name="Grover C.E."/>
            <person name="Arick M.A. 2nd"/>
            <person name="Thrash A."/>
            <person name="Conover J.L."/>
            <person name="Sanders W.S."/>
            <person name="Peterson D.G."/>
            <person name="Frelichowski J.E."/>
            <person name="Scheffler J.A."/>
            <person name="Scheffler B.E."/>
            <person name="Wendel J.F."/>
        </authorList>
    </citation>
    <scope>NUCLEOTIDE SEQUENCE [LARGE SCALE GENOMIC DNA]</scope>
    <source>
        <strain evidence="2">4</strain>
        <tissue evidence="2">Leaf</tissue>
    </source>
</reference>
<dbReference type="AlphaFoldDB" id="A0A7J9B0M1"/>
<accession>A0A7J9B0M1</accession>
<evidence type="ECO:0000313" key="2">
    <source>
        <dbReference type="EMBL" id="MBA0729259.1"/>
    </source>
</evidence>